<accession>A0A6J7RBI6</accession>
<protein>
    <submittedName>
        <fullName evidence="1">Unannotated protein</fullName>
    </submittedName>
</protein>
<dbReference type="EMBL" id="CAFBQU010000027">
    <property type="protein sequence ID" value="CAB5066080.1"/>
    <property type="molecule type" value="Genomic_DNA"/>
</dbReference>
<proteinExistence type="predicted"/>
<organism evidence="1">
    <name type="scientific">freshwater metagenome</name>
    <dbReference type="NCBI Taxonomy" id="449393"/>
    <lineage>
        <taxon>unclassified sequences</taxon>
        <taxon>metagenomes</taxon>
        <taxon>ecological metagenomes</taxon>
    </lineage>
</organism>
<evidence type="ECO:0000313" key="1">
    <source>
        <dbReference type="EMBL" id="CAB5026010.1"/>
    </source>
</evidence>
<sequence length="408" mass="43838">MTTLSPTSHRLIGIRGGTFTASVSPWGDITPHDGSPVLAWHIADEDRWHSPEKEASVRQVRIDGVPVVETRLRVHGGDAIQRVYAVAAHGGVVVIEIENDSPSPIAVALTRNDVVTSRVPTQQPIMGIELPASSIVLPIGHRSSVRVALATGDARNIQLNTLPSADQLVSGWMQSLESASRVQAADGPLRDLSLALVDARCALLLGEVCDPLDDALGTVLDGIELVRLGDKAELWLEELVPLAEACLQNHAQHDLGELAQMVAGVQLLLHRCKEERAVRDVAASWQRIAESRKESNATQDAFHSVGMSHGRRIAAVEQQLCTVNGRGETVLLPHGIPQLWRGFNWESFGFMAGSGVSASFALRWHGENVAALWEFTGGVPAVARSGVDATWSTTKASSGEALWQVQNA</sequence>
<reference evidence="1" key="1">
    <citation type="submission" date="2020-05" db="EMBL/GenBank/DDBJ databases">
        <authorList>
            <person name="Chiriac C."/>
            <person name="Salcher M."/>
            <person name="Ghai R."/>
            <person name="Kavagutti S V."/>
        </authorList>
    </citation>
    <scope>NUCLEOTIDE SEQUENCE</scope>
</reference>
<evidence type="ECO:0000313" key="2">
    <source>
        <dbReference type="EMBL" id="CAB5066080.1"/>
    </source>
</evidence>
<dbReference type="AlphaFoldDB" id="A0A6J7RBI6"/>
<name>A0A6J7RBI6_9ZZZZ</name>
<gene>
    <name evidence="1" type="ORF">UFOPK4098_01150</name>
    <name evidence="2" type="ORF">UFOPK4347_01091</name>
</gene>
<dbReference type="EMBL" id="CAFBPN010000070">
    <property type="protein sequence ID" value="CAB5026010.1"/>
    <property type="molecule type" value="Genomic_DNA"/>
</dbReference>